<keyword evidence="1" id="KW-0812">Transmembrane</keyword>
<dbReference type="AlphaFoldDB" id="B4D552"/>
<feature type="transmembrane region" description="Helical" evidence="1">
    <location>
        <begin position="245"/>
        <end position="268"/>
    </location>
</feature>
<sequence>MSDRPKIAVVIPCYRVRDKIVEVVKSVLAVADFVVAVDDCCPEKSGEFLRQARAEPKLTIVFHEQNQGVGGAMITGFKTALELGADIMVKMDGDGQMEAKHLPRLIAPLVSRQADFSKGNRFYDLRALRAMPFVRRFGNFGLTLLSKAASGFWHLSDPTNGYFALRANALRMLNFHLLAPRYFFEISLLIQLNVIRAIAIDVPIPAKYADENSSLSPMRALVTFPSKLAAGLVHRIWWRYFIYDINIVTVFLITGAFLFFGGGAFGVWRWSHNWMYGHEQSAGTVALAMLPMILGFQMLLQAVVLDMMDKPDAPISDLMETGE</sequence>
<comment type="caution">
    <text evidence="3">The sequence shown here is derived from an EMBL/GenBank/DDBJ whole genome shotgun (WGS) entry which is preliminary data.</text>
</comment>
<dbReference type="InterPro" id="IPR029044">
    <property type="entry name" value="Nucleotide-diphossugar_trans"/>
</dbReference>
<dbReference type="eggNOG" id="COG0463">
    <property type="taxonomic scope" value="Bacteria"/>
</dbReference>
<proteinExistence type="predicted"/>
<feature type="domain" description="Glycosyltransferase 2-like" evidence="2">
    <location>
        <begin position="9"/>
        <end position="170"/>
    </location>
</feature>
<evidence type="ECO:0000313" key="3">
    <source>
        <dbReference type="EMBL" id="EDY18257.1"/>
    </source>
</evidence>
<dbReference type="EMBL" id="ABVL01000013">
    <property type="protein sequence ID" value="EDY18257.1"/>
    <property type="molecule type" value="Genomic_DNA"/>
</dbReference>
<protein>
    <submittedName>
        <fullName evidence="3">Glycosyl transferase family 2</fullName>
    </submittedName>
</protein>
<name>B4D552_9BACT</name>
<dbReference type="CDD" id="cd04179">
    <property type="entry name" value="DPM_DPG-synthase_like"/>
    <property type="match status" value="1"/>
</dbReference>
<dbReference type="InterPro" id="IPR050256">
    <property type="entry name" value="Glycosyltransferase_2"/>
</dbReference>
<keyword evidence="1" id="KW-1133">Transmembrane helix</keyword>
<keyword evidence="3" id="KW-0808">Transferase</keyword>
<dbReference type="SUPFAM" id="SSF53448">
    <property type="entry name" value="Nucleotide-diphospho-sugar transferases"/>
    <property type="match status" value="1"/>
</dbReference>
<dbReference type="Proteomes" id="UP000005824">
    <property type="component" value="Unassembled WGS sequence"/>
</dbReference>
<feature type="transmembrane region" description="Helical" evidence="1">
    <location>
        <begin position="280"/>
        <end position="300"/>
    </location>
</feature>
<dbReference type="GO" id="GO:0016740">
    <property type="term" value="F:transferase activity"/>
    <property type="evidence" value="ECO:0007669"/>
    <property type="project" value="UniProtKB-KW"/>
</dbReference>
<dbReference type="PANTHER" id="PTHR48090">
    <property type="entry name" value="UNDECAPRENYL-PHOSPHATE 4-DEOXY-4-FORMAMIDO-L-ARABINOSE TRANSFERASE-RELATED"/>
    <property type="match status" value="1"/>
</dbReference>
<dbReference type="Pfam" id="PF00535">
    <property type="entry name" value="Glycos_transf_2"/>
    <property type="match status" value="1"/>
</dbReference>
<evidence type="ECO:0000256" key="1">
    <source>
        <dbReference type="SAM" id="Phobius"/>
    </source>
</evidence>
<dbReference type="RefSeq" id="WP_006981365.1">
    <property type="nucleotide sequence ID" value="NZ_ABVL01000013.1"/>
</dbReference>
<evidence type="ECO:0000313" key="4">
    <source>
        <dbReference type="Proteomes" id="UP000005824"/>
    </source>
</evidence>
<dbReference type="PANTHER" id="PTHR48090:SF7">
    <property type="entry name" value="RFBJ PROTEIN"/>
    <property type="match status" value="1"/>
</dbReference>
<reference evidence="3 4" key="1">
    <citation type="journal article" date="2011" name="J. Bacteriol.">
        <title>Genome sequence of Chthoniobacter flavus Ellin428, an aerobic heterotrophic soil bacterium.</title>
        <authorList>
            <person name="Kant R."/>
            <person name="van Passel M.W."/>
            <person name="Palva A."/>
            <person name="Lucas S."/>
            <person name="Lapidus A."/>
            <person name="Glavina Del Rio T."/>
            <person name="Dalin E."/>
            <person name="Tice H."/>
            <person name="Bruce D."/>
            <person name="Goodwin L."/>
            <person name="Pitluck S."/>
            <person name="Larimer F.W."/>
            <person name="Land M.L."/>
            <person name="Hauser L."/>
            <person name="Sangwan P."/>
            <person name="de Vos W.M."/>
            <person name="Janssen P.H."/>
            <person name="Smidt H."/>
        </authorList>
    </citation>
    <scope>NUCLEOTIDE SEQUENCE [LARGE SCALE GENOMIC DNA]</scope>
    <source>
        <strain evidence="3 4">Ellin428</strain>
    </source>
</reference>
<dbReference type="InParanoid" id="B4D552"/>
<evidence type="ECO:0000259" key="2">
    <source>
        <dbReference type="Pfam" id="PF00535"/>
    </source>
</evidence>
<gene>
    <name evidence="3" type="ORF">CfE428DRAFT_4041</name>
</gene>
<keyword evidence="1" id="KW-0472">Membrane</keyword>
<accession>B4D552</accession>
<dbReference type="Gene3D" id="3.90.550.10">
    <property type="entry name" value="Spore Coat Polysaccharide Biosynthesis Protein SpsA, Chain A"/>
    <property type="match status" value="1"/>
</dbReference>
<dbReference type="InterPro" id="IPR001173">
    <property type="entry name" value="Glyco_trans_2-like"/>
</dbReference>
<dbReference type="STRING" id="497964.CfE428DRAFT_4041"/>
<keyword evidence="4" id="KW-1185">Reference proteome</keyword>
<organism evidence="3 4">
    <name type="scientific">Chthoniobacter flavus Ellin428</name>
    <dbReference type="NCBI Taxonomy" id="497964"/>
    <lineage>
        <taxon>Bacteria</taxon>
        <taxon>Pseudomonadati</taxon>
        <taxon>Verrucomicrobiota</taxon>
        <taxon>Spartobacteria</taxon>
        <taxon>Chthoniobacterales</taxon>
        <taxon>Chthoniobacteraceae</taxon>
        <taxon>Chthoniobacter</taxon>
    </lineage>
</organism>